<keyword evidence="1" id="KW-0472">Membrane</keyword>
<name>A0ABR6TH84_9PSED</name>
<keyword evidence="1" id="KW-1133">Transmembrane helix</keyword>
<feature type="transmembrane region" description="Helical" evidence="1">
    <location>
        <begin position="12"/>
        <end position="33"/>
    </location>
</feature>
<organism evidence="2 3">
    <name type="scientific">Pseudomonas cremoris</name>
    <dbReference type="NCBI Taxonomy" id="2724178"/>
    <lineage>
        <taxon>Bacteria</taxon>
        <taxon>Pseudomonadati</taxon>
        <taxon>Pseudomonadota</taxon>
        <taxon>Gammaproteobacteria</taxon>
        <taxon>Pseudomonadales</taxon>
        <taxon>Pseudomonadaceae</taxon>
        <taxon>Pseudomonas</taxon>
    </lineage>
</organism>
<evidence type="ECO:0000313" key="3">
    <source>
        <dbReference type="Proteomes" id="UP000534677"/>
    </source>
</evidence>
<dbReference type="RefSeq" id="WP_185710763.1">
    <property type="nucleotide sequence ID" value="NZ_JAAXCZ010000026.1"/>
</dbReference>
<protein>
    <submittedName>
        <fullName evidence="2">Uncharacterized protein</fullName>
    </submittedName>
</protein>
<sequence length="81" mass="8459">MNNSFKAWAVKMLGALIALATAIAAIVGAWFAFTPAILGDTNEGRLPFVALALAATFVGVPALAKWVNDCLIWAAAKILKS</sequence>
<evidence type="ECO:0000313" key="2">
    <source>
        <dbReference type="EMBL" id="MBC2385312.1"/>
    </source>
</evidence>
<reference evidence="2 3" key="1">
    <citation type="submission" date="2020-04" db="EMBL/GenBank/DDBJ databases">
        <title>Pseudomonas crami sp. nov., a novel proteolytic bacterial species isolated from cream.</title>
        <authorList>
            <person name="Hofmann K."/>
            <person name="Woller A."/>
            <person name="Huptas C."/>
            <person name="Wenning M."/>
            <person name="Scherer S."/>
            <person name="Doll E.V."/>
        </authorList>
    </citation>
    <scope>NUCLEOTIDE SEQUENCE [LARGE SCALE GENOMIC DNA]</scope>
    <source>
        <strain evidence="2 3">WS 5096</strain>
    </source>
</reference>
<dbReference type="EMBL" id="JAAXCZ010000026">
    <property type="protein sequence ID" value="MBC2385312.1"/>
    <property type="molecule type" value="Genomic_DNA"/>
</dbReference>
<dbReference type="Proteomes" id="UP000534677">
    <property type="component" value="Unassembled WGS sequence"/>
</dbReference>
<proteinExistence type="predicted"/>
<accession>A0ABR6TH84</accession>
<keyword evidence="3" id="KW-1185">Reference proteome</keyword>
<keyword evidence="1" id="KW-0812">Transmembrane</keyword>
<gene>
    <name evidence="2" type="ORF">HF209_30620</name>
</gene>
<comment type="caution">
    <text evidence="2">The sequence shown here is derived from an EMBL/GenBank/DDBJ whole genome shotgun (WGS) entry which is preliminary data.</text>
</comment>
<feature type="transmembrane region" description="Helical" evidence="1">
    <location>
        <begin position="45"/>
        <end position="64"/>
    </location>
</feature>
<evidence type="ECO:0000256" key="1">
    <source>
        <dbReference type="SAM" id="Phobius"/>
    </source>
</evidence>